<dbReference type="AlphaFoldDB" id="A0A318REZ1"/>
<keyword evidence="2" id="KW-0805">Transcription regulation</keyword>
<dbReference type="PRINTS" id="PR00455">
    <property type="entry name" value="HTHTETR"/>
</dbReference>
<accession>A0A318REZ1</accession>
<reference evidence="7 8" key="1">
    <citation type="submission" date="2018-06" db="EMBL/GenBank/DDBJ databases">
        <title>Genomic Encyclopedia of Type Strains, Phase IV (KMG-IV): sequencing the most valuable type-strain genomes for metagenomic binning, comparative biology and taxonomic classification.</title>
        <authorList>
            <person name="Goeker M."/>
        </authorList>
    </citation>
    <scope>NUCLEOTIDE SEQUENCE [LARGE SCALE GENOMIC DNA]</scope>
    <source>
        <strain evidence="7 8">DSM 45521</strain>
    </source>
</reference>
<dbReference type="InterPro" id="IPR039538">
    <property type="entry name" value="BetI_C"/>
</dbReference>
<dbReference type="Proteomes" id="UP000247591">
    <property type="component" value="Unassembled WGS sequence"/>
</dbReference>
<dbReference type="RefSeq" id="WP_110472349.1">
    <property type="nucleotide sequence ID" value="NZ_QJSP01000020.1"/>
</dbReference>
<dbReference type="Pfam" id="PF13977">
    <property type="entry name" value="TetR_C_6"/>
    <property type="match status" value="1"/>
</dbReference>
<evidence type="ECO:0000313" key="8">
    <source>
        <dbReference type="Proteomes" id="UP000247591"/>
    </source>
</evidence>
<evidence type="ECO:0000256" key="2">
    <source>
        <dbReference type="ARBA" id="ARBA00023015"/>
    </source>
</evidence>
<name>A0A318REZ1_WILLI</name>
<dbReference type="SUPFAM" id="SSF48498">
    <property type="entry name" value="Tetracyclin repressor-like, C-terminal domain"/>
    <property type="match status" value="1"/>
</dbReference>
<evidence type="ECO:0000259" key="6">
    <source>
        <dbReference type="PROSITE" id="PS50977"/>
    </source>
</evidence>
<dbReference type="Pfam" id="PF00440">
    <property type="entry name" value="TetR_N"/>
    <property type="match status" value="1"/>
</dbReference>
<proteinExistence type="predicted"/>
<keyword evidence="4" id="KW-0804">Transcription</keyword>
<dbReference type="SUPFAM" id="SSF46689">
    <property type="entry name" value="Homeodomain-like"/>
    <property type="match status" value="1"/>
</dbReference>
<dbReference type="Gene3D" id="1.10.357.10">
    <property type="entry name" value="Tetracycline Repressor, domain 2"/>
    <property type="match status" value="1"/>
</dbReference>
<dbReference type="PANTHER" id="PTHR30055:SF234">
    <property type="entry name" value="HTH-TYPE TRANSCRIPTIONAL REGULATOR BETI"/>
    <property type="match status" value="1"/>
</dbReference>
<dbReference type="InterPro" id="IPR001647">
    <property type="entry name" value="HTH_TetR"/>
</dbReference>
<dbReference type="InterPro" id="IPR050109">
    <property type="entry name" value="HTH-type_TetR-like_transc_reg"/>
</dbReference>
<comment type="caution">
    <text evidence="7">The sequence shown here is derived from an EMBL/GenBank/DDBJ whole genome shotgun (WGS) entry which is preliminary data.</text>
</comment>
<feature type="domain" description="HTH tetR-type" evidence="6">
    <location>
        <begin position="7"/>
        <end position="67"/>
    </location>
</feature>
<dbReference type="PANTHER" id="PTHR30055">
    <property type="entry name" value="HTH-TYPE TRANSCRIPTIONAL REGULATOR RUTR"/>
    <property type="match status" value="1"/>
</dbReference>
<keyword evidence="3 5" id="KW-0238">DNA-binding</keyword>
<dbReference type="GO" id="GO:0000976">
    <property type="term" value="F:transcription cis-regulatory region binding"/>
    <property type="evidence" value="ECO:0007669"/>
    <property type="project" value="TreeGrafter"/>
</dbReference>
<protein>
    <submittedName>
        <fullName evidence="7">TetR family transcriptional regulator</fullName>
    </submittedName>
</protein>
<evidence type="ECO:0000256" key="1">
    <source>
        <dbReference type="ARBA" id="ARBA00022491"/>
    </source>
</evidence>
<dbReference type="EMBL" id="QJSP01000020">
    <property type="protein sequence ID" value="PYE12764.1"/>
    <property type="molecule type" value="Genomic_DNA"/>
</dbReference>
<feature type="DNA-binding region" description="H-T-H motif" evidence="5">
    <location>
        <begin position="30"/>
        <end position="49"/>
    </location>
</feature>
<dbReference type="PROSITE" id="PS50977">
    <property type="entry name" value="HTH_TETR_2"/>
    <property type="match status" value="1"/>
</dbReference>
<evidence type="ECO:0000256" key="4">
    <source>
        <dbReference type="ARBA" id="ARBA00023163"/>
    </source>
</evidence>
<dbReference type="GO" id="GO:0003700">
    <property type="term" value="F:DNA-binding transcription factor activity"/>
    <property type="evidence" value="ECO:0007669"/>
    <property type="project" value="TreeGrafter"/>
</dbReference>
<dbReference type="InterPro" id="IPR009057">
    <property type="entry name" value="Homeodomain-like_sf"/>
</dbReference>
<gene>
    <name evidence="7" type="ORF">DFR67_12043</name>
</gene>
<dbReference type="OrthoDB" id="5242433at2"/>
<evidence type="ECO:0000256" key="5">
    <source>
        <dbReference type="PROSITE-ProRule" id="PRU00335"/>
    </source>
</evidence>
<evidence type="ECO:0000256" key="3">
    <source>
        <dbReference type="ARBA" id="ARBA00023125"/>
    </source>
</evidence>
<organism evidence="7 8">
    <name type="scientific">Williamsia limnetica</name>
    <dbReference type="NCBI Taxonomy" id="882452"/>
    <lineage>
        <taxon>Bacteria</taxon>
        <taxon>Bacillati</taxon>
        <taxon>Actinomycetota</taxon>
        <taxon>Actinomycetes</taxon>
        <taxon>Mycobacteriales</taxon>
        <taxon>Nocardiaceae</taxon>
        <taxon>Williamsia</taxon>
    </lineage>
</organism>
<keyword evidence="1" id="KW-0678">Repressor</keyword>
<keyword evidence="8" id="KW-1185">Reference proteome</keyword>
<evidence type="ECO:0000313" key="7">
    <source>
        <dbReference type="EMBL" id="PYE12764.1"/>
    </source>
</evidence>
<sequence>MARVSVQQRRQDLVEAAFQVMARDGVAQTTTRAICAEAGVHQSVFHYSFGSKKELLEELVQITIGSMIDAAIDAKKVTTDVGESFRNGIRSAWDKAKAHPERQLVGYELTTYVLREPDLAALAEWQYAQYYAQTERSIATMEEIAGVGWVVPRSVLARMLTSAIDGLVLGWLADRDTAAAEASLDAFADYFTSLATPRDR</sequence>
<dbReference type="InterPro" id="IPR036271">
    <property type="entry name" value="Tet_transcr_reg_TetR-rel_C_sf"/>
</dbReference>